<dbReference type="InterPro" id="IPR020557">
    <property type="entry name" value="Fumarate_lyase_CS"/>
</dbReference>
<organism evidence="10 11">
    <name type="scientific">Mycobacterium [tuberculosis] TKK-01-0051</name>
    <dbReference type="NCBI Taxonomy" id="1324261"/>
    <lineage>
        <taxon>Bacteria</taxon>
        <taxon>Bacillati</taxon>
        <taxon>Actinomycetota</taxon>
        <taxon>Actinomycetes</taxon>
        <taxon>Mycobacteriales</taxon>
        <taxon>Mycobacteriaceae</taxon>
        <taxon>Mycobacterium</taxon>
        <taxon>Mycobacterium avium complex (MAC)</taxon>
    </lineage>
</organism>
<dbReference type="Proteomes" id="UP000025947">
    <property type="component" value="Unassembled WGS sequence"/>
</dbReference>
<keyword evidence="3 7" id="KW-0963">Cytoplasm</keyword>
<dbReference type="SUPFAM" id="SSF48557">
    <property type="entry name" value="L-aspartase-like"/>
    <property type="match status" value="1"/>
</dbReference>
<comment type="subcellular location">
    <subcellularLocation>
        <location evidence="7">Cytoplasm</location>
    </subcellularLocation>
</comment>
<dbReference type="InterPro" id="IPR024083">
    <property type="entry name" value="Fumarase/histidase_N"/>
</dbReference>
<dbReference type="PRINTS" id="PR00145">
    <property type="entry name" value="ARGSUCLYASE"/>
</dbReference>
<dbReference type="PANTHER" id="PTHR43814">
    <property type="entry name" value="ARGININOSUCCINATE LYASE"/>
    <property type="match status" value="1"/>
</dbReference>
<sequence>MSTREGSLWGGRFADGPSDALAALSKSTHFDWVLAPYDIVASRAHTVILFRAGLLNEEQRDGLLAGLDQLAEDVADGSFSPLVTDEDVHGALERGLIDRVGPDLGGRLRAGRSRNDQVATLFRMWLRDAVRRVAAGALDVVGALAAQAAAHPGAIMPGKTHMQSAQPVLLAHHLLAHAHPLLRDVDRIVDFDRRAGVSPYGSGALAGSSLGLDPDAIAAELGFAAAADNSIDATASRDFAAEAAFVFAMIGVDLSRLAEDVILWSSTEFGYVTLHDSWSTGSSIMPQKKNPDIAELARGKSGRLIGNLTGLLATLKAQPLAYNRDLQEDKEPVFDSVAQLELVLPAMAGLVASLTFDVERMAALAPAGYTLATDIAEWLVRQGVPFRSAHEAAGAAVRAAEQRAVGLDELTDDELAAISPDLTPQVREVLTIEGSVASRDARGGTAPARVAEQIETVLASVDSLKSQLRGDD</sequence>
<dbReference type="PATRIC" id="fig|1324261.3.peg.2692"/>
<evidence type="ECO:0000256" key="6">
    <source>
        <dbReference type="ARBA" id="ARBA00023239"/>
    </source>
</evidence>
<keyword evidence="5 7" id="KW-0028">Amino-acid biosynthesis</keyword>
<dbReference type="InterPro" id="IPR022761">
    <property type="entry name" value="Fumarate_lyase_N"/>
</dbReference>
<accession>A0A051U321</accession>
<gene>
    <name evidence="7" type="primary">argH</name>
    <name evidence="10" type="ORF">K875_02674</name>
</gene>
<evidence type="ECO:0000259" key="8">
    <source>
        <dbReference type="Pfam" id="PF00206"/>
    </source>
</evidence>
<keyword evidence="6 7" id="KW-0456">Lyase</keyword>
<dbReference type="GO" id="GO:0004056">
    <property type="term" value="F:argininosuccinate lyase activity"/>
    <property type="evidence" value="ECO:0007669"/>
    <property type="project" value="UniProtKB-UniRule"/>
</dbReference>
<evidence type="ECO:0000256" key="3">
    <source>
        <dbReference type="ARBA" id="ARBA00022490"/>
    </source>
</evidence>
<feature type="domain" description="Argininosuccinate lyase C-terminal" evidence="9">
    <location>
        <begin position="369"/>
        <end position="437"/>
    </location>
</feature>
<comment type="pathway">
    <text evidence="1 7">Amino-acid biosynthesis; L-arginine biosynthesis; L-arginine from L-ornithine and carbamoyl phosphate: step 3/3.</text>
</comment>
<feature type="domain" description="Fumarate lyase N-terminal" evidence="8">
    <location>
        <begin position="15"/>
        <end position="306"/>
    </location>
</feature>
<protein>
    <recommendedName>
        <fullName evidence="2 7">Argininosuccinate lyase</fullName>
        <shortName evidence="7">ASAL</shortName>
        <ecNumber evidence="2 7">4.3.2.1</ecNumber>
    </recommendedName>
    <alternativeName>
        <fullName evidence="7">Arginosuccinase</fullName>
    </alternativeName>
</protein>
<dbReference type="UniPathway" id="UPA00068">
    <property type="reaction ID" value="UER00114"/>
</dbReference>
<dbReference type="PRINTS" id="PR00149">
    <property type="entry name" value="FUMRATELYASE"/>
</dbReference>
<evidence type="ECO:0000256" key="1">
    <source>
        <dbReference type="ARBA" id="ARBA00004941"/>
    </source>
</evidence>
<dbReference type="RefSeq" id="WP_044485381.1">
    <property type="nucleotide sequence ID" value="NZ_KK328284.1"/>
</dbReference>
<dbReference type="NCBIfam" id="TIGR00838">
    <property type="entry name" value="argH"/>
    <property type="match status" value="1"/>
</dbReference>
<evidence type="ECO:0000256" key="7">
    <source>
        <dbReference type="HAMAP-Rule" id="MF_00006"/>
    </source>
</evidence>
<comment type="catalytic activity">
    <reaction evidence="7">
        <text>2-(N(omega)-L-arginino)succinate = fumarate + L-arginine</text>
        <dbReference type="Rhea" id="RHEA:24020"/>
        <dbReference type="ChEBI" id="CHEBI:29806"/>
        <dbReference type="ChEBI" id="CHEBI:32682"/>
        <dbReference type="ChEBI" id="CHEBI:57472"/>
        <dbReference type="EC" id="4.3.2.1"/>
    </reaction>
</comment>
<dbReference type="InterPro" id="IPR029419">
    <property type="entry name" value="Arg_succ_lyase_C"/>
</dbReference>
<evidence type="ECO:0000259" key="9">
    <source>
        <dbReference type="Pfam" id="PF14698"/>
    </source>
</evidence>
<evidence type="ECO:0000256" key="2">
    <source>
        <dbReference type="ARBA" id="ARBA00012338"/>
    </source>
</evidence>
<comment type="caution">
    <text evidence="10">The sequence shown here is derived from an EMBL/GenBank/DDBJ whole genome shotgun (WGS) entry which is preliminary data.</text>
</comment>
<dbReference type="Pfam" id="PF14698">
    <property type="entry name" value="ASL_C2"/>
    <property type="match status" value="1"/>
</dbReference>
<dbReference type="CDD" id="cd01359">
    <property type="entry name" value="Argininosuccinate_lyase"/>
    <property type="match status" value="1"/>
</dbReference>
<reference evidence="10 11" key="1">
    <citation type="submission" date="2014-04" db="EMBL/GenBank/DDBJ databases">
        <title>The Genome Sequence of Mycobacterium tuberculosis TKK-01-0051.</title>
        <authorList>
            <consortium name="The Broad Institute Genomics Platform"/>
            <consortium name="The Broad Institute Genome Sequencing Center for Infectious Disease"/>
            <person name="Earl A.M."/>
            <person name="Cohen K."/>
            <person name="Pym A."/>
            <person name="Bishai W."/>
            <person name="Maharaj K."/>
            <person name="Desjardins C."/>
            <person name="Abeel T."/>
            <person name="Young S."/>
            <person name="Zeng Q."/>
            <person name="Gargeya S."/>
            <person name="Abouelleil A."/>
            <person name="Alvarado L."/>
            <person name="Chapman S.B."/>
            <person name="Gainer-Dewar J."/>
            <person name="Goldberg J."/>
            <person name="Griggs A."/>
            <person name="Gujja S."/>
            <person name="Hansen M."/>
            <person name="Howarth C."/>
            <person name="Imamovic A."/>
            <person name="Larimer J."/>
            <person name="Murphy C."/>
            <person name="Naylor J."/>
            <person name="Pearson M."/>
            <person name="Poon T.W."/>
            <person name="Priest M."/>
            <person name="Roberts A."/>
            <person name="Saif S."/>
            <person name="Shea T."/>
            <person name="Sykes S."/>
            <person name="Wortman J."/>
            <person name="Nusbaum C."/>
            <person name="Birren B."/>
        </authorList>
    </citation>
    <scope>NUCLEOTIDE SEQUENCE [LARGE SCALE GENOMIC DNA]</scope>
    <source>
        <strain evidence="10 11">TKK-01-0051</strain>
    </source>
</reference>
<dbReference type="Gene3D" id="1.20.200.10">
    <property type="entry name" value="Fumarase/aspartase (Central domain)"/>
    <property type="match status" value="1"/>
</dbReference>
<keyword evidence="11" id="KW-1185">Reference proteome</keyword>
<dbReference type="AlphaFoldDB" id="A0A051U321"/>
<name>A0A051U321_9MYCO</name>
<dbReference type="HAMAP" id="MF_00006">
    <property type="entry name" value="Arg_succ_lyase"/>
    <property type="match status" value="1"/>
</dbReference>
<dbReference type="HOGENOM" id="CLU_027272_2_2_11"/>
<dbReference type="EC" id="4.3.2.1" evidence="2 7"/>
<dbReference type="EMBL" id="JLXW01000007">
    <property type="protein sequence ID" value="KBZ62986.1"/>
    <property type="molecule type" value="Genomic_DNA"/>
</dbReference>
<dbReference type="InterPro" id="IPR008948">
    <property type="entry name" value="L-Aspartase-like"/>
</dbReference>
<dbReference type="Gene3D" id="1.10.275.10">
    <property type="entry name" value="Fumarase/aspartase (N-terminal domain)"/>
    <property type="match status" value="1"/>
</dbReference>
<dbReference type="FunFam" id="1.10.40.30:FF:000001">
    <property type="entry name" value="Argininosuccinate lyase"/>
    <property type="match status" value="1"/>
</dbReference>
<dbReference type="GO" id="GO:0042450">
    <property type="term" value="P:L-arginine biosynthetic process via ornithine"/>
    <property type="evidence" value="ECO:0007669"/>
    <property type="project" value="UniProtKB-UniRule"/>
</dbReference>
<dbReference type="FunFam" id="1.20.200.10:FF:000015">
    <property type="entry name" value="argininosuccinate lyase isoform X2"/>
    <property type="match status" value="1"/>
</dbReference>
<dbReference type="Gene3D" id="1.10.40.30">
    <property type="entry name" value="Fumarase/aspartase (C-terminal domain)"/>
    <property type="match status" value="1"/>
</dbReference>
<dbReference type="GO" id="GO:0005829">
    <property type="term" value="C:cytosol"/>
    <property type="evidence" value="ECO:0007669"/>
    <property type="project" value="TreeGrafter"/>
</dbReference>
<dbReference type="InterPro" id="IPR009049">
    <property type="entry name" value="Argininosuccinate_lyase"/>
</dbReference>
<keyword evidence="4 7" id="KW-0055">Arginine biosynthesis</keyword>
<evidence type="ECO:0000313" key="11">
    <source>
        <dbReference type="Proteomes" id="UP000025947"/>
    </source>
</evidence>
<dbReference type="Pfam" id="PF00206">
    <property type="entry name" value="Lyase_1"/>
    <property type="match status" value="1"/>
</dbReference>
<evidence type="ECO:0000256" key="5">
    <source>
        <dbReference type="ARBA" id="ARBA00022605"/>
    </source>
</evidence>
<evidence type="ECO:0000256" key="4">
    <source>
        <dbReference type="ARBA" id="ARBA00022571"/>
    </source>
</evidence>
<comment type="similarity">
    <text evidence="7">Belongs to the lyase 1 family. Argininosuccinate lyase subfamily.</text>
</comment>
<dbReference type="PANTHER" id="PTHR43814:SF1">
    <property type="entry name" value="ARGININOSUCCINATE LYASE"/>
    <property type="match status" value="1"/>
</dbReference>
<dbReference type="PROSITE" id="PS00163">
    <property type="entry name" value="FUMARATE_LYASES"/>
    <property type="match status" value="1"/>
</dbReference>
<dbReference type="InterPro" id="IPR000362">
    <property type="entry name" value="Fumarate_lyase_fam"/>
</dbReference>
<evidence type="ECO:0000313" key="10">
    <source>
        <dbReference type="EMBL" id="KBZ62986.1"/>
    </source>
</evidence>
<proteinExistence type="inferred from homology"/>